<dbReference type="SUPFAM" id="SSF52980">
    <property type="entry name" value="Restriction endonuclease-like"/>
    <property type="match status" value="1"/>
</dbReference>
<keyword evidence="2" id="KW-0255">Endonuclease</keyword>
<evidence type="ECO:0000313" key="2">
    <source>
        <dbReference type="EMBL" id="MBB6142217.1"/>
    </source>
</evidence>
<keyword evidence="3" id="KW-1185">Reference proteome</keyword>
<dbReference type="Pfam" id="PF05685">
    <property type="entry name" value="Uma2"/>
    <property type="match status" value="1"/>
</dbReference>
<dbReference type="InterPro" id="IPR008538">
    <property type="entry name" value="Uma2"/>
</dbReference>
<dbReference type="GO" id="GO:0004519">
    <property type="term" value="F:endonuclease activity"/>
    <property type="evidence" value="ECO:0007669"/>
    <property type="project" value="UniProtKB-KW"/>
</dbReference>
<dbReference type="AlphaFoldDB" id="A0A841JNQ1"/>
<reference evidence="2 3" key="1">
    <citation type="submission" date="2020-08" db="EMBL/GenBank/DDBJ databases">
        <title>Genomic Encyclopedia of Type Strains, Phase IV (KMG-IV): sequencing the most valuable type-strain genomes for metagenomic binning, comparative biology and taxonomic classification.</title>
        <authorList>
            <person name="Goeker M."/>
        </authorList>
    </citation>
    <scope>NUCLEOTIDE SEQUENCE [LARGE SCALE GENOMIC DNA]</scope>
    <source>
        <strain evidence="2 3">DSM 103733</strain>
    </source>
</reference>
<keyword evidence="2" id="KW-0540">Nuclease</keyword>
<dbReference type="PANTHER" id="PTHR34107">
    <property type="entry name" value="SLL0198 PROTEIN-RELATED"/>
    <property type="match status" value="1"/>
</dbReference>
<organism evidence="2 3">
    <name type="scientific">Silvibacterium bohemicum</name>
    <dbReference type="NCBI Taxonomy" id="1577686"/>
    <lineage>
        <taxon>Bacteria</taxon>
        <taxon>Pseudomonadati</taxon>
        <taxon>Acidobacteriota</taxon>
        <taxon>Terriglobia</taxon>
        <taxon>Terriglobales</taxon>
        <taxon>Acidobacteriaceae</taxon>
        <taxon>Silvibacterium</taxon>
    </lineage>
</organism>
<comment type="caution">
    <text evidence="2">The sequence shown here is derived from an EMBL/GenBank/DDBJ whole genome shotgun (WGS) entry which is preliminary data.</text>
</comment>
<name>A0A841JNQ1_9BACT</name>
<dbReference type="CDD" id="cd06260">
    <property type="entry name" value="DUF820-like"/>
    <property type="match status" value="1"/>
</dbReference>
<dbReference type="InterPro" id="IPR012296">
    <property type="entry name" value="Nuclease_put_TT1808"/>
</dbReference>
<dbReference type="RefSeq" id="WP_050057477.1">
    <property type="nucleotide sequence ID" value="NZ_JACHEK010000001.1"/>
</dbReference>
<dbReference type="Proteomes" id="UP000538666">
    <property type="component" value="Unassembled WGS sequence"/>
</dbReference>
<dbReference type="EMBL" id="JACHEK010000001">
    <property type="protein sequence ID" value="MBB6142217.1"/>
    <property type="molecule type" value="Genomic_DNA"/>
</dbReference>
<evidence type="ECO:0000259" key="1">
    <source>
        <dbReference type="Pfam" id="PF05685"/>
    </source>
</evidence>
<accession>A0A841JNQ1</accession>
<evidence type="ECO:0000313" key="3">
    <source>
        <dbReference type="Proteomes" id="UP000538666"/>
    </source>
</evidence>
<dbReference type="Gene3D" id="3.90.1570.10">
    <property type="entry name" value="tt1808, chain A"/>
    <property type="match status" value="1"/>
</dbReference>
<feature type="domain" description="Putative restriction endonuclease" evidence="1">
    <location>
        <begin position="18"/>
        <end position="133"/>
    </location>
</feature>
<dbReference type="InterPro" id="IPR011335">
    <property type="entry name" value="Restrct_endonuc-II-like"/>
</dbReference>
<sequence length="171" mass="19648">MSATLTLLDYYLNETWSPDREFVNGEIVERNLGEKSHAAWQLALGRLLSNFRQSAHVRVFPELRLQTSSKNFRIPDLMVIDRDAPDEEIITHAPLLCVEILSPEDRFSKVEEKVDEYFRMGVRAVWVIDPRTQIGYQCEGARFHDWKVSSTLTVPGTPIRIEMSAVIADLD</sequence>
<keyword evidence="2" id="KW-0378">Hydrolase</keyword>
<proteinExistence type="predicted"/>
<protein>
    <submittedName>
        <fullName evidence="2">Uma2 family endonuclease</fullName>
    </submittedName>
</protein>
<dbReference type="PANTHER" id="PTHR34107:SF4">
    <property type="entry name" value="SLL1222 PROTEIN"/>
    <property type="match status" value="1"/>
</dbReference>
<gene>
    <name evidence="2" type="ORF">HNQ77_000155</name>
</gene>